<reference evidence="4 5" key="1">
    <citation type="submission" date="2020-08" db="EMBL/GenBank/DDBJ databases">
        <title>The genome sequence of type strain Novosphingobium flavum NBRC 111647.</title>
        <authorList>
            <person name="Liu Y."/>
        </authorList>
    </citation>
    <scope>NUCLEOTIDE SEQUENCE [LARGE SCALE GENOMIC DNA]</scope>
    <source>
        <strain evidence="4 5">NBRC 111647</strain>
    </source>
</reference>
<evidence type="ECO:0000313" key="4">
    <source>
        <dbReference type="EMBL" id="MBC2667037.1"/>
    </source>
</evidence>
<dbReference type="PANTHER" id="PTHR34106:SF5">
    <property type="entry name" value="GLYCOSIDASE"/>
    <property type="match status" value="1"/>
</dbReference>
<keyword evidence="5" id="KW-1185">Reference proteome</keyword>
<evidence type="ECO:0000256" key="1">
    <source>
        <dbReference type="ARBA" id="ARBA00022676"/>
    </source>
</evidence>
<keyword evidence="2" id="KW-0808">Transferase</keyword>
<dbReference type="AlphaFoldDB" id="A0A7X1FV88"/>
<dbReference type="PANTHER" id="PTHR34106">
    <property type="entry name" value="GLYCOSIDASE"/>
    <property type="match status" value="1"/>
</dbReference>
<dbReference type="Proteomes" id="UP000566813">
    <property type="component" value="Unassembled WGS sequence"/>
</dbReference>
<keyword evidence="4" id="KW-0326">Glycosidase</keyword>
<accession>A0A7X1FV88</accession>
<dbReference type="EMBL" id="JACLAW010000014">
    <property type="protein sequence ID" value="MBC2667037.1"/>
    <property type="molecule type" value="Genomic_DNA"/>
</dbReference>
<dbReference type="Gene3D" id="2.115.10.20">
    <property type="entry name" value="Glycosyl hydrolase domain, family 43"/>
    <property type="match status" value="1"/>
</dbReference>
<dbReference type="GO" id="GO:0016757">
    <property type="term" value="F:glycosyltransferase activity"/>
    <property type="evidence" value="ECO:0007669"/>
    <property type="project" value="UniProtKB-KW"/>
</dbReference>
<evidence type="ECO:0000313" key="5">
    <source>
        <dbReference type="Proteomes" id="UP000566813"/>
    </source>
</evidence>
<organism evidence="4 5">
    <name type="scientific">Novosphingobium flavum</name>
    <dbReference type="NCBI Taxonomy" id="1778672"/>
    <lineage>
        <taxon>Bacteria</taxon>
        <taxon>Pseudomonadati</taxon>
        <taxon>Pseudomonadota</taxon>
        <taxon>Alphaproteobacteria</taxon>
        <taxon>Sphingomonadales</taxon>
        <taxon>Sphingomonadaceae</taxon>
        <taxon>Novosphingobium</taxon>
    </lineage>
</organism>
<sequence length="395" mass="43501">MADNAVPHAPLAHDKAAPAVDRIIFGPDDVDLARSPLAGQFPQETYVLGAFNPALTVLPSGNLLLMVRVAEALRRPVFGGMVHAIRWRTDTTEGRYGLDGWPLAEVDTSDPRKFMLKDGGWKVMALTSLSWLLPVELAPDGLSVVAVHYDKAVAPEGSWQCYGIEDARISRVAGHYWMTTCSVSPERHSTTLYKSDNGLDWTFEGMVLDHQNKDMLLFEGLIGGQFWAQTRPLGDLYFAYPPGSPWRAGPAINLASSPDGRHWQPRLEPGIRPRAQTIATARMGGGAPPILTEVAGRRGWLTLWHGVEPSGIVGIYRTYWTLLDEREPWRQIAASEAPLLEPRADLTAPLEHLMYLRGVVFTTGIVDAGRHFIVASGEADLACRITHVPKDRFTA</sequence>
<dbReference type="InterPro" id="IPR007184">
    <property type="entry name" value="Mannoside_phosphorylase"/>
</dbReference>
<proteinExistence type="inferred from homology"/>
<dbReference type="InterPro" id="IPR023296">
    <property type="entry name" value="Glyco_hydro_beta-prop_sf"/>
</dbReference>
<dbReference type="RefSeq" id="WP_185665413.1">
    <property type="nucleotide sequence ID" value="NZ_JACLAW010000014.1"/>
</dbReference>
<name>A0A7X1FV88_9SPHN</name>
<dbReference type="GO" id="GO:0016798">
    <property type="term" value="F:hydrolase activity, acting on glycosyl bonds"/>
    <property type="evidence" value="ECO:0007669"/>
    <property type="project" value="UniProtKB-KW"/>
</dbReference>
<evidence type="ECO:0000256" key="3">
    <source>
        <dbReference type="ARBA" id="ARBA00024356"/>
    </source>
</evidence>
<keyword evidence="4" id="KW-0378">Hydrolase</keyword>
<keyword evidence="1" id="KW-0328">Glycosyltransferase</keyword>
<evidence type="ECO:0000256" key="2">
    <source>
        <dbReference type="ARBA" id="ARBA00022679"/>
    </source>
</evidence>
<gene>
    <name evidence="4" type="ORF">H7F51_16080</name>
</gene>
<comment type="caution">
    <text evidence="4">The sequence shown here is derived from an EMBL/GenBank/DDBJ whole genome shotgun (WGS) entry which is preliminary data.</text>
</comment>
<protein>
    <submittedName>
        <fullName evidence="4">Glycosidase</fullName>
    </submittedName>
</protein>
<dbReference type="Pfam" id="PF04041">
    <property type="entry name" value="Glyco_hydro_130"/>
    <property type="match status" value="1"/>
</dbReference>
<dbReference type="SUPFAM" id="SSF75005">
    <property type="entry name" value="Arabinanase/levansucrase/invertase"/>
    <property type="match status" value="1"/>
</dbReference>
<comment type="similarity">
    <text evidence="3">Belongs to the glycosyl hydrolase 130 family.</text>
</comment>